<dbReference type="SUPFAM" id="SSF53187">
    <property type="entry name" value="Zn-dependent exopeptidases"/>
    <property type="match status" value="1"/>
</dbReference>
<dbReference type="EMBL" id="BJMH01000004">
    <property type="protein sequence ID" value="GEB31592.1"/>
    <property type="molecule type" value="Genomic_DNA"/>
</dbReference>
<keyword evidence="4" id="KW-0645">Protease</keyword>
<dbReference type="InterPro" id="IPR007484">
    <property type="entry name" value="Peptidase_M28"/>
</dbReference>
<evidence type="ECO:0000259" key="2">
    <source>
        <dbReference type="Pfam" id="PF02225"/>
    </source>
</evidence>
<proteinExistence type="predicted"/>
<dbReference type="GO" id="GO:0004180">
    <property type="term" value="F:carboxypeptidase activity"/>
    <property type="evidence" value="ECO:0007669"/>
    <property type="project" value="TreeGrafter"/>
</dbReference>
<dbReference type="Pfam" id="PF02225">
    <property type="entry name" value="PA"/>
    <property type="match status" value="1"/>
</dbReference>
<keyword evidence="4" id="KW-0031">Aminopeptidase</keyword>
<feature type="domain" description="Peptidase M28" evidence="3">
    <location>
        <begin position="211"/>
        <end position="329"/>
    </location>
</feature>
<sequence>MPFSSQQAYANQVQTDAELLYSHVERLAKAARPPATESEFAAGVYVENLWRAYGYETELQPFYYHTYKRPTVLSLAIDDWKRSWAIKGLTFAQNGTATADIVDVGYGRANDFANGAARGKIALIKRGEIPFGEKVRQAAAAGVVAAIIWNDREGEWKATLGEPLDMSVPVIGLSQADGSLLQERLRNQQPLRATVKVDGSQTSRHTSYNFIATNKTTAANTERQVLLLANHDSTASSAGANDNASGVAVLLEVARQLAESRLDAQIKLVSLGAETAGERGGQAFFDSLAAKDKAKIVAAIYVDAVGRDGQLTAVPAQSTSTQTGSVFTQAGVQASALEQVGASQRKQLQLLAGTGIPAVLLTRLPAQEEAKDGLVQIQKEQLAQAAKVISSVVGSLTDSTAPAEPRQSVQTGRQQEAGEDLQ</sequence>
<protein>
    <submittedName>
        <fullName evidence="4">Aminopeptidase</fullName>
    </submittedName>
</protein>
<dbReference type="Gene3D" id="3.40.630.10">
    <property type="entry name" value="Zn peptidases"/>
    <property type="match status" value="1"/>
</dbReference>
<organism evidence="4 5">
    <name type="scientific">Brevibacillus parabrevis</name>
    <dbReference type="NCBI Taxonomy" id="54914"/>
    <lineage>
        <taxon>Bacteria</taxon>
        <taxon>Bacillati</taxon>
        <taxon>Bacillota</taxon>
        <taxon>Bacilli</taxon>
        <taxon>Bacillales</taxon>
        <taxon>Paenibacillaceae</taxon>
        <taxon>Brevibacillus</taxon>
    </lineage>
</organism>
<reference evidence="4 5" key="1">
    <citation type="submission" date="2019-06" db="EMBL/GenBank/DDBJ databases">
        <title>Whole genome shotgun sequence of Brevibacillus parabrevis NBRC 12334.</title>
        <authorList>
            <person name="Hosoyama A."/>
            <person name="Uohara A."/>
            <person name="Ohji S."/>
            <person name="Ichikawa N."/>
        </authorList>
    </citation>
    <scope>NUCLEOTIDE SEQUENCE [LARGE SCALE GENOMIC DNA]</scope>
    <source>
        <strain evidence="4 5">NBRC 12334</strain>
    </source>
</reference>
<dbReference type="GO" id="GO:0004177">
    <property type="term" value="F:aminopeptidase activity"/>
    <property type="evidence" value="ECO:0007669"/>
    <property type="project" value="UniProtKB-KW"/>
</dbReference>
<feature type="domain" description="PA" evidence="2">
    <location>
        <begin position="98"/>
        <end position="180"/>
    </location>
</feature>
<dbReference type="SUPFAM" id="SSF52025">
    <property type="entry name" value="PA domain"/>
    <property type="match status" value="1"/>
</dbReference>
<dbReference type="STRING" id="54914.AV540_04480"/>
<dbReference type="PANTHER" id="PTHR10404">
    <property type="entry name" value="N-ACETYLATED-ALPHA-LINKED ACIDIC DIPEPTIDASE"/>
    <property type="match status" value="1"/>
</dbReference>
<dbReference type="InterPro" id="IPR046450">
    <property type="entry name" value="PA_dom_sf"/>
</dbReference>
<evidence type="ECO:0000256" key="1">
    <source>
        <dbReference type="SAM" id="MobiDB-lite"/>
    </source>
</evidence>
<dbReference type="Gene3D" id="3.50.30.30">
    <property type="match status" value="1"/>
</dbReference>
<comment type="caution">
    <text evidence="4">The sequence shown here is derived from an EMBL/GenBank/DDBJ whole genome shotgun (WGS) entry which is preliminary data.</text>
</comment>
<evidence type="ECO:0000259" key="3">
    <source>
        <dbReference type="Pfam" id="PF04389"/>
    </source>
</evidence>
<dbReference type="Proteomes" id="UP000316882">
    <property type="component" value="Unassembled WGS sequence"/>
</dbReference>
<evidence type="ECO:0000313" key="5">
    <source>
        <dbReference type="Proteomes" id="UP000316882"/>
    </source>
</evidence>
<dbReference type="InterPro" id="IPR003137">
    <property type="entry name" value="PA_domain"/>
</dbReference>
<dbReference type="AlphaFoldDB" id="A0A4Y3PAZ7"/>
<gene>
    <name evidence="4" type="ORF">BPA01_11720</name>
</gene>
<feature type="region of interest" description="Disordered" evidence="1">
    <location>
        <begin position="395"/>
        <end position="422"/>
    </location>
</feature>
<keyword evidence="4" id="KW-0378">Hydrolase</keyword>
<name>A0A4Y3PAZ7_BREPA</name>
<dbReference type="InterPro" id="IPR039373">
    <property type="entry name" value="Peptidase_M28B"/>
</dbReference>
<accession>A0A4Y3PAZ7</accession>
<dbReference type="PANTHER" id="PTHR10404:SF46">
    <property type="entry name" value="VACUOLAR PROTEIN SORTING-ASSOCIATED PROTEIN 70"/>
    <property type="match status" value="1"/>
</dbReference>
<keyword evidence="5" id="KW-1185">Reference proteome</keyword>
<dbReference type="Pfam" id="PF04389">
    <property type="entry name" value="Peptidase_M28"/>
    <property type="match status" value="1"/>
</dbReference>
<evidence type="ECO:0000313" key="4">
    <source>
        <dbReference type="EMBL" id="GEB31592.1"/>
    </source>
</evidence>